<organism evidence="1 2">
    <name type="scientific">Candidatus Taylorbacteria bacterium RIFCSPHIGHO2_01_FULL_46_22b</name>
    <dbReference type="NCBI Taxonomy" id="1802301"/>
    <lineage>
        <taxon>Bacteria</taxon>
        <taxon>Candidatus Tayloriibacteriota</taxon>
    </lineage>
</organism>
<dbReference type="AlphaFoldDB" id="A0A1G2M2R8"/>
<evidence type="ECO:0000313" key="1">
    <source>
        <dbReference type="EMBL" id="OHA18185.1"/>
    </source>
</evidence>
<reference evidence="1 2" key="1">
    <citation type="journal article" date="2016" name="Nat. Commun.">
        <title>Thousands of microbial genomes shed light on interconnected biogeochemical processes in an aquifer system.</title>
        <authorList>
            <person name="Anantharaman K."/>
            <person name="Brown C.T."/>
            <person name="Hug L.A."/>
            <person name="Sharon I."/>
            <person name="Castelle C.J."/>
            <person name="Probst A.J."/>
            <person name="Thomas B.C."/>
            <person name="Singh A."/>
            <person name="Wilkins M.J."/>
            <person name="Karaoz U."/>
            <person name="Brodie E.L."/>
            <person name="Williams K.H."/>
            <person name="Hubbard S.S."/>
            <person name="Banfield J.F."/>
        </authorList>
    </citation>
    <scope>NUCLEOTIDE SEQUENCE [LARGE SCALE GENOMIC DNA]</scope>
</reference>
<name>A0A1G2M2R8_9BACT</name>
<protein>
    <submittedName>
        <fullName evidence="1">Uncharacterized protein</fullName>
    </submittedName>
</protein>
<proteinExistence type="predicted"/>
<dbReference type="STRING" id="1802301.A2664_01805"/>
<sequence>MLKKIFSDEKGGVVLHSKSLARVYGLERTTMCKKCYAFYYKNSWHFERPELLDEEVGEVLIHFTQCTDCLEQENVFFETESNLALSR</sequence>
<comment type="caution">
    <text evidence="1">The sequence shown here is derived from an EMBL/GenBank/DDBJ whole genome shotgun (WGS) entry which is preliminary data.</text>
</comment>
<dbReference type="Proteomes" id="UP000178873">
    <property type="component" value="Unassembled WGS sequence"/>
</dbReference>
<evidence type="ECO:0000313" key="2">
    <source>
        <dbReference type="Proteomes" id="UP000178873"/>
    </source>
</evidence>
<gene>
    <name evidence="1" type="ORF">A2664_01805</name>
</gene>
<dbReference type="EMBL" id="MHRF01000007">
    <property type="protein sequence ID" value="OHA18185.1"/>
    <property type="molecule type" value="Genomic_DNA"/>
</dbReference>
<accession>A0A1G2M2R8</accession>